<keyword evidence="1" id="KW-0234">DNA repair</keyword>
<organism evidence="4 5">
    <name type="scientific">Linum trigynum</name>
    <dbReference type="NCBI Taxonomy" id="586398"/>
    <lineage>
        <taxon>Eukaryota</taxon>
        <taxon>Viridiplantae</taxon>
        <taxon>Streptophyta</taxon>
        <taxon>Embryophyta</taxon>
        <taxon>Tracheophyta</taxon>
        <taxon>Spermatophyta</taxon>
        <taxon>Magnoliopsida</taxon>
        <taxon>eudicotyledons</taxon>
        <taxon>Gunneridae</taxon>
        <taxon>Pentapetalae</taxon>
        <taxon>rosids</taxon>
        <taxon>fabids</taxon>
        <taxon>Malpighiales</taxon>
        <taxon>Linaceae</taxon>
        <taxon>Linum</taxon>
    </lineage>
</organism>
<protein>
    <recommendedName>
        <fullName evidence="1">ATP-dependent DNA helicase</fullName>
        <ecNumber evidence="1">5.6.2.3</ecNumber>
    </recommendedName>
</protein>
<comment type="similarity">
    <text evidence="1">Belongs to the helicase family.</text>
</comment>
<evidence type="ECO:0000259" key="3">
    <source>
        <dbReference type="Pfam" id="PF21530"/>
    </source>
</evidence>
<keyword evidence="1" id="KW-0347">Helicase</keyword>
<dbReference type="GO" id="GO:0005524">
    <property type="term" value="F:ATP binding"/>
    <property type="evidence" value="ECO:0007669"/>
    <property type="project" value="UniProtKB-KW"/>
</dbReference>
<dbReference type="EC" id="5.6.2.3" evidence="1"/>
<accession>A0AAV2D7G7</accession>
<dbReference type="GO" id="GO:0016787">
    <property type="term" value="F:hydrolase activity"/>
    <property type="evidence" value="ECO:0007669"/>
    <property type="project" value="UniProtKB-KW"/>
</dbReference>
<dbReference type="PANTHER" id="PTHR10492:SF101">
    <property type="entry name" value="ATP-DEPENDENT DNA HELICASE"/>
    <property type="match status" value="1"/>
</dbReference>
<keyword evidence="1" id="KW-0067">ATP-binding</keyword>
<evidence type="ECO:0000313" key="5">
    <source>
        <dbReference type="Proteomes" id="UP001497516"/>
    </source>
</evidence>
<dbReference type="GO" id="GO:0006281">
    <property type="term" value="P:DNA repair"/>
    <property type="evidence" value="ECO:0007669"/>
    <property type="project" value="UniProtKB-KW"/>
</dbReference>
<dbReference type="AlphaFoldDB" id="A0AAV2D7G7"/>
<comment type="catalytic activity">
    <reaction evidence="1">
        <text>ATP + H2O = ADP + phosphate + H(+)</text>
        <dbReference type="Rhea" id="RHEA:13065"/>
        <dbReference type="ChEBI" id="CHEBI:15377"/>
        <dbReference type="ChEBI" id="CHEBI:15378"/>
        <dbReference type="ChEBI" id="CHEBI:30616"/>
        <dbReference type="ChEBI" id="CHEBI:43474"/>
        <dbReference type="ChEBI" id="CHEBI:456216"/>
        <dbReference type="EC" id="5.6.2.3"/>
    </reaction>
</comment>
<dbReference type="GO" id="GO:0000723">
    <property type="term" value="P:telomere maintenance"/>
    <property type="evidence" value="ECO:0007669"/>
    <property type="project" value="InterPro"/>
</dbReference>
<dbReference type="PANTHER" id="PTHR10492">
    <property type="match status" value="1"/>
</dbReference>
<proteinExistence type="inferred from homology"/>
<feature type="domain" description="DNA helicase Pif1-like 2B" evidence="3">
    <location>
        <begin position="343"/>
        <end position="388"/>
    </location>
</feature>
<dbReference type="EMBL" id="OZ034815">
    <property type="protein sequence ID" value="CAL1369357.1"/>
    <property type="molecule type" value="Genomic_DNA"/>
</dbReference>
<keyword evidence="1" id="KW-0227">DNA damage</keyword>
<dbReference type="InterPro" id="IPR049163">
    <property type="entry name" value="Pif1-like_2B_dom"/>
</dbReference>
<keyword evidence="1" id="KW-0378">Hydrolase</keyword>
<dbReference type="InterPro" id="IPR010285">
    <property type="entry name" value="DNA_helicase_pif1-like_DEAD"/>
</dbReference>
<dbReference type="Pfam" id="PF05970">
    <property type="entry name" value="PIF1"/>
    <property type="match status" value="1"/>
</dbReference>
<keyword evidence="1" id="KW-0547">Nucleotide-binding</keyword>
<dbReference type="GO" id="GO:0006310">
    <property type="term" value="P:DNA recombination"/>
    <property type="evidence" value="ECO:0007669"/>
    <property type="project" value="UniProtKB-KW"/>
</dbReference>
<reference evidence="4 5" key="1">
    <citation type="submission" date="2024-04" db="EMBL/GenBank/DDBJ databases">
        <authorList>
            <person name="Fracassetti M."/>
        </authorList>
    </citation>
    <scope>NUCLEOTIDE SEQUENCE [LARGE SCALE GENOMIC DNA]</scope>
</reference>
<dbReference type="Gene3D" id="3.40.50.300">
    <property type="entry name" value="P-loop containing nucleotide triphosphate hydrolases"/>
    <property type="match status" value="1"/>
</dbReference>
<evidence type="ECO:0000256" key="1">
    <source>
        <dbReference type="RuleBase" id="RU363044"/>
    </source>
</evidence>
<dbReference type="CDD" id="cd18809">
    <property type="entry name" value="SF1_C_RecD"/>
    <property type="match status" value="1"/>
</dbReference>
<keyword evidence="5" id="KW-1185">Reference proteome</keyword>
<keyword evidence="1" id="KW-0233">DNA recombination</keyword>
<name>A0AAV2D7G7_9ROSI</name>
<dbReference type="GO" id="GO:0043139">
    <property type="term" value="F:5'-3' DNA helicase activity"/>
    <property type="evidence" value="ECO:0007669"/>
    <property type="project" value="UniProtKB-EC"/>
</dbReference>
<evidence type="ECO:0000313" key="4">
    <source>
        <dbReference type="EMBL" id="CAL1369357.1"/>
    </source>
</evidence>
<dbReference type="Proteomes" id="UP001497516">
    <property type="component" value="Chromosome 2"/>
</dbReference>
<dbReference type="InterPro" id="IPR027417">
    <property type="entry name" value="P-loop_NTPase"/>
</dbReference>
<comment type="cofactor">
    <cofactor evidence="1">
        <name>Mg(2+)</name>
        <dbReference type="ChEBI" id="CHEBI:18420"/>
    </cofactor>
</comment>
<sequence>MIAMELNYDVALQKHEFDAMYLKLNSDQQAAFIAILQYVNADQGKCFFVDGYGGIGKTFLWQVLCLKLRSEKKIVLCVASSRIAALLMAEGRTAHSRFYIPIDCDSTSTCHIDQGSELAQLLQKTSLIIWDEACMSHKHNIEAVDRTLRNILRIKDRRSAERTFGGLTIVFGGDFRQTLLVVPKGTRNQILNASIKKSYIWEHIIVLKLTQNMRLRSSMAESESESEEISTFSSWILQTGDGINSNVFGESTIKIPSELCIEPIHDPISDVVNSTYPDLSTCYSDYKYLVERAILAPHHEAVSPVNSQVLLEFPGEPRCYLSSDSIEVDPGQPNIMESDYSTEFLNSLKVGNFPDHELKLKIGCPVILLRNLDQSIGLVNGTRLVVTKMGSWFIEVQILTGTSIGERVFLPRLKLSERYKSLHFTLVRRQYPIALSFAMTINKGQGQTLHHVGLYLHKQVFCHGQLYVALSRVTRKAGIKIYSCNTNGEHTLTMQNVVYKEILD</sequence>
<gene>
    <name evidence="4" type="ORF">LTRI10_LOCUS12010</name>
</gene>
<dbReference type="Pfam" id="PF21530">
    <property type="entry name" value="Pif1_2B_dom"/>
    <property type="match status" value="1"/>
</dbReference>
<feature type="domain" description="DNA helicase Pif1-like DEAD-box helicase" evidence="2">
    <location>
        <begin position="23"/>
        <end position="243"/>
    </location>
</feature>
<evidence type="ECO:0000259" key="2">
    <source>
        <dbReference type="Pfam" id="PF05970"/>
    </source>
</evidence>
<dbReference type="SUPFAM" id="SSF52540">
    <property type="entry name" value="P-loop containing nucleoside triphosphate hydrolases"/>
    <property type="match status" value="2"/>
</dbReference>